<protein>
    <submittedName>
        <fullName evidence="8">Putative cytochrome c</fullName>
    </submittedName>
</protein>
<dbReference type="SUPFAM" id="SSF47175">
    <property type="entry name" value="Cytochromes"/>
    <property type="match status" value="1"/>
</dbReference>
<keyword evidence="2 7" id="KW-0349">Heme</keyword>
<keyword evidence="1" id="KW-0813">Transport</keyword>
<keyword evidence="4" id="KW-0249">Electron transport</keyword>
<evidence type="ECO:0000256" key="4">
    <source>
        <dbReference type="ARBA" id="ARBA00022982"/>
    </source>
</evidence>
<dbReference type="Proteomes" id="UP000013232">
    <property type="component" value="Unassembled WGS sequence"/>
</dbReference>
<dbReference type="GO" id="GO:0042597">
    <property type="term" value="C:periplasmic space"/>
    <property type="evidence" value="ECO:0007669"/>
    <property type="project" value="InterPro"/>
</dbReference>
<evidence type="ECO:0000313" key="9">
    <source>
        <dbReference type="Proteomes" id="UP000013232"/>
    </source>
</evidence>
<dbReference type="Gene3D" id="1.20.120.10">
    <property type="entry name" value="Cytochrome c/b562"/>
    <property type="match status" value="1"/>
</dbReference>
<dbReference type="GO" id="GO:0005506">
    <property type="term" value="F:iron ion binding"/>
    <property type="evidence" value="ECO:0007669"/>
    <property type="project" value="InterPro"/>
</dbReference>
<dbReference type="GO" id="GO:0020037">
    <property type="term" value="F:heme binding"/>
    <property type="evidence" value="ECO:0007669"/>
    <property type="project" value="InterPro"/>
</dbReference>
<evidence type="ECO:0000313" key="8">
    <source>
        <dbReference type="EMBL" id="ENO89159.1"/>
    </source>
</evidence>
<evidence type="ECO:0000256" key="1">
    <source>
        <dbReference type="ARBA" id="ARBA00022448"/>
    </source>
</evidence>
<sequence length="127" mass="14763">MEDTRPGQPVKHRQDAFKAMLRSFEPMGTMLRTDRYQADEFVRLANELVSLREAPWAHFTPDTLYPPTKARAAVWERAQDFEHERQDFYEATDALAQAAQTRDKGRIQTAYDKVHASCKSCHSDFKK</sequence>
<evidence type="ECO:0000256" key="6">
    <source>
        <dbReference type="PIRSR" id="PIRSR000027-1"/>
    </source>
</evidence>
<keyword evidence="5 6" id="KW-0408">Iron</keyword>
<evidence type="ECO:0000256" key="2">
    <source>
        <dbReference type="ARBA" id="ARBA00022617"/>
    </source>
</evidence>
<dbReference type="Pfam" id="PF01322">
    <property type="entry name" value="Cytochrom_C_2"/>
    <property type="match status" value="1"/>
</dbReference>
<feature type="binding site" description="covalent" evidence="7">
    <location>
        <position position="118"/>
    </location>
    <ligand>
        <name>heme c</name>
        <dbReference type="ChEBI" id="CHEBI:61717"/>
    </ligand>
</feature>
<reference evidence="8 9" key="1">
    <citation type="submission" date="2012-09" db="EMBL/GenBank/DDBJ databases">
        <title>Draft Genome Sequences of 6 Strains from Genus Thauera.</title>
        <authorList>
            <person name="Liu B."/>
            <person name="Shapleigh J.P."/>
            <person name="Frostegard A.H."/>
        </authorList>
    </citation>
    <scope>NUCLEOTIDE SEQUENCE [LARGE SCALE GENOMIC DNA]</scope>
    <source>
        <strain evidence="9">47Lol / DSM 12138</strain>
    </source>
</reference>
<comment type="PTM">
    <text evidence="7">Binds 1 heme group per subunit.</text>
</comment>
<dbReference type="InterPro" id="IPR010980">
    <property type="entry name" value="Cyt_c/b562"/>
</dbReference>
<gene>
    <name evidence="8" type="ORF">C666_07360</name>
</gene>
<dbReference type="PROSITE" id="PS51009">
    <property type="entry name" value="CYTCII"/>
    <property type="match status" value="1"/>
</dbReference>
<dbReference type="InterPro" id="IPR012127">
    <property type="entry name" value="Cyt_c_prime"/>
</dbReference>
<dbReference type="eggNOG" id="COG3909">
    <property type="taxonomic scope" value="Bacteria"/>
</dbReference>
<dbReference type="AlphaFoldDB" id="N6ZAE0"/>
<dbReference type="PIRSF" id="PIRSF000027">
    <property type="entry name" value="Cytc_c_prime"/>
    <property type="match status" value="1"/>
</dbReference>
<keyword evidence="3 6" id="KW-0479">Metal-binding</keyword>
<dbReference type="STRING" id="1123367.GCA_000621305_03277"/>
<name>N6ZAE0_THAL4</name>
<keyword evidence="9" id="KW-1185">Reference proteome</keyword>
<dbReference type="GO" id="GO:0009055">
    <property type="term" value="F:electron transfer activity"/>
    <property type="evidence" value="ECO:0007669"/>
    <property type="project" value="InterPro"/>
</dbReference>
<evidence type="ECO:0000256" key="5">
    <source>
        <dbReference type="ARBA" id="ARBA00023004"/>
    </source>
</evidence>
<accession>N6ZAE0</accession>
<organism evidence="8 9">
    <name type="scientific">Thauera linaloolentis (strain DSM 12138 / JCM 21573 / CCUG 41526 / CIP 105981 / IAM 15112 / NBRC 102519 / 47Lol)</name>
    <dbReference type="NCBI Taxonomy" id="1123367"/>
    <lineage>
        <taxon>Bacteria</taxon>
        <taxon>Pseudomonadati</taxon>
        <taxon>Pseudomonadota</taxon>
        <taxon>Betaproteobacteria</taxon>
        <taxon>Rhodocyclales</taxon>
        <taxon>Zoogloeaceae</taxon>
        <taxon>Thauera</taxon>
    </lineage>
</organism>
<dbReference type="InterPro" id="IPR002321">
    <property type="entry name" value="Cyt_c_II"/>
</dbReference>
<dbReference type="GO" id="GO:0022900">
    <property type="term" value="P:electron transport chain"/>
    <property type="evidence" value="ECO:0007669"/>
    <property type="project" value="InterPro"/>
</dbReference>
<proteinExistence type="predicted"/>
<dbReference type="EMBL" id="AMXE01000019">
    <property type="protein sequence ID" value="ENO89159.1"/>
    <property type="molecule type" value="Genomic_DNA"/>
</dbReference>
<feature type="binding site" description="covalent" evidence="7">
    <location>
        <position position="121"/>
    </location>
    <ligand>
        <name>heme c</name>
        <dbReference type="ChEBI" id="CHEBI:61717"/>
    </ligand>
</feature>
<feature type="binding site" description="axial binding residue" evidence="6">
    <location>
        <position position="122"/>
    </location>
    <ligand>
        <name>heme c</name>
        <dbReference type="ChEBI" id="CHEBI:61717"/>
    </ligand>
    <ligandPart>
        <name>Fe</name>
        <dbReference type="ChEBI" id="CHEBI:18248"/>
    </ligandPart>
</feature>
<evidence type="ECO:0000256" key="3">
    <source>
        <dbReference type="ARBA" id="ARBA00022723"/>
    </source>
</evidence>
<evidence type="ECO:0000256" key="7">
    <source>
        <dbReference type="PIRSR" id="PIRSR000027-2"/>
    </source>
</evidence>
<comment type="caution">
    <text evidence="8">The sequence shown here is derived from an EMBL/GenBank/DDBJ whole genome shotgun (WGS) entry which is preliminary data.</text>
</comment>